<evidence type="ECO:0000313" key="2">
    <source>
        <dbReference type="EMBL" id="MCB5409227.1"/>
    </source>
</evidence>
<dbReference type="EMBL" id="JACDXX010000003">
    <property type="protein sequence ID" value="MCB5409227.1"/>
    <property type="molecule type" value="Genomic_DNA"/>
</dbReference>
<evidence type="ECO:0000256" key="1">
    <source>
        <dbReference type="SAM" id="SignalP"/>
    </source>
</evidence>
<accession>A0ABS8CIJ6</accession>
<sequence>MRLRAILGRMGTTGLICLALGPAALPTFSHAGGVSDQIMQPGLYSAAPGGEVLRYRVERSLAPAPGAGWPGAGHGIALPEALQGAALVLERAEATPDRLRLTLAPDATAPGRVLSELPQAAPNPVLLFWLENIVRAASVQTGGSPFYLRNRIREALVAAEISPDAAGISHLELTPFAALGAEERARLGAFAGLRLQLRWHQASPGRILELKADTSGDGEAAPGGYHEHLILQPEE</sequence>
<name>A0ABS8CIJ6_9RHOB</name>
<evidence type="ECO:0000313" key="3">
    <source>
        <dbReference type="Proteomes" id="UP001198571"/>
    </source>
</evidence>
<feature type="chain" id="PRO_5046661596" evidence="1">
    <location>
        <begin position="32"/>
        <end position="235"/>
    </location>
</feature>
<gene>
    <name evidence="2" type="ORF">H0485_04285</name>
</gene>
<comment type="caution">
    <text evidence="2">The sequence shown here is derived from an EMBL/GenBank/DDBJ whole genome shotgun (WGS) entry which is preliminary data.</text>
</comment>
<keyword evidence="1" id="KW-0732">Signal</keyword>
<keyword evidence="3" id="KW-1185">Reference proteome</keyword>
<organism evidence="2 3">
    <name type="scientific">Pseudogemmobacter faecipullorum</name>
    <dbReference type="NCBI Taxonomy" id="2755041"/>
    <lineage>
        <taxon>Bacteria</taxon>
        <taxon>Pseudomonadati</taxon>
        <taxon>Pseudomonadota</taxon>
        <taxon>Alphaproteobacteria</taxon>
        <taxon>Rhodobacterales</taxon>
        <taxon>Paracoccaceae</taxon>
        <taxon>Pseudogemmobacter</taxon>
    </lineage>
</organism>
<dbReference type="RefSeq" id="WP_226934128.1">
    <property type="nucleotide sequence ID" value="NZ_JACDXX010000003.1"/>
</dbReference>
<dbReference type="Proteomes" id="UP001198571">
    <property type="component" value="Unassembled WGS sequence"/>
</dbReference>
<proteinExistence type="predicted"/>
<protein>
    <submittedName>
        <fullName evidence="2">Uncharacterized protein</fullName>
    </submittedName>
</protein>
<reference evidence="2 3" key="1">
    <citation type="submission" date="2020-07" db="EMBL/GenBank/DDBJ databases">
        <title>Pseudogemmobacter sp. nov., isolated from poultry manure in Taiwan.</title>
        <authorList>
            <person name="Lin S.-Y."/>
            <person name="Tang Y.-S."/>
            <person name="Young C.-C."/>
        </authorList>
    </citation>
    <scope>NUCLEOTIDE SEQUENCE [LARGE SCALE GENOMIC DNA]</scope>
    <source>
        <strain evidence="2 3">CC-YST710</strain>
    </source>
</reference>
<feature type="signal peptide" evidence="1">
    <location>
        <begin position="1"/>
        <end position="31"/>
    </location>
</feature>